<dbReference type="Proteomes" id="UP000176355">
    <property type="component" value="Unassembled WGS sequence"/>
</dbReference>
<evidence type="ECO:0008006" key="3">
    <source>
        <dbReference type="Google" id="ProtNLM"/>
    </source>
</evidence>
<name>A0A1G2P449_9BACT</name>
<sequence>MLIVLAIAAILFVFVYEVFVNYNRGQALEKSSAGVAAILNEARGKTLAGRGAAQYGIHFAADSVTFFTGAIYSPVTTTNKTERLNSLVEISNIALNGGGSEVIFKKLTGATEQYGMVTLRDKNDAARTMTITIYQIGLLEIE</sequence>
<organism evidence="1 2">
    <name type="scientific">Candidatus Taylorbacteria bacterium RIFCSPLOWO2_12_FULL_44_15c</name>
    <dbReference type="NCBI Taxonomy" id="1802333"/>
    <lineage>
        <taxon>Bacteria</taxon>
        <taxon>Candidatus Tayloriibacteriota</taxon>
    </lineage>
</organism>
<dbReference type="AlphaFoldDB" id="A0A1G2P449"/>
<dbReference type="EMBL" id="MHSL01000032">
    <property type="protein sequence ID" value="OHA43106.1"/>
    <property type="molecule type" value="Genomic_DNA"/>
</dbReference>
<accession>A0A1G2P449</accession>
<evidence type="ECO:0000313" key="2">
    <source>
        <dbReference type="Proteomes" id="UP000176355"/>
    </source>
</evidence>
<proteinExistence type="predicted"/>
<evidence type="ECO:0000313" key="1">
    <source>
        <dbReference type="EMBL" id="OHA43106.1"/>
    </source>
</evidence>
<reference evidence="1 2" key="1">
    <citation type="journal article" date="2016" name="Nat. Commun.">
        <title>Thousands of microbial genomes shed light on interconnected biogeochemical processes in an aquifer system.</title>
        <authorList>
            <person name="Anantharaman K."/>
            <person name="Brown C.T."/>
            <person name="Hug L.A."/>
            <person name="Sharon I."/>
            <person name="Castelle C.J."/>
            <person name="Probst A.J."/>
            <person name="Thomas B.C."/>
            <person name="Singh A."/>
            <person name="Wilkins M.J."/>
            <person name="Karaoz U."/>
            <person name="Brodie E.L."/>
            <person name="Williams K.H."/>
            <person name="Hubbard S.S."/>
            <person name="Banfield J.F."/>
        </authorList>
    </citation>
    <scope>NUCLEOTIDE SEQUENCE [LARGE SCALE GENOMIC DNA]</scope>
</reference>
<dbReference type="STRING" id="1802333.A3G03_02325"/>
<protein>
    <recommendedName>
        <fullName evidence="3">General secretion pathway GspH domain-containing protein</fullName>
    </recommendedName>
</protein>
<comment type="caution">
    <text evidence="1">The sequence shown here is derived from an EMBL/GenBank/DDBJ whole genome shotgun (WGS) entry which is preliminary data.</text>
</comment>
<gene>
    <name evidence="1" type="ORF">A3G03_02325</name>
</gene>